<reference evidence="1 2" key="1">
    <citation type="journal article" date="2018" name="MBio">
        <title>Comparative Genomics Reveals the Core Gene Toolbox for the Fungus-Insect Symbiosis.</title>
        <authorList>
            <person name="Wang Y."/>
            <person name="Stata M."/>
            <person name="Wang W."/>
            <person name="Stajich J.E."/>
            <person name="White M.M."/>
            <person name="Moncalvo J.M."/>
        </authorList>
    </citation>
    <scope>NUCLEOTIDE SEQUENCE [LARGE SCALE GENOMIC DNA]</scope>
    <source>
        <strain evidence="1 2">SC-DP-2</strain>
    </source>
</reference>
<dbReference type="Proteomes" id="UP000245609">
    <property type="component" value="Unassembled WGS sequence"/>
</dbReference>
<protein>
    <submittedName>
        <fullName evidence="1">Uncharacterized protein</fullName>
    </submittedName>
</protein>
<sequence>MGEGGWSYEIPNRVSLSTAKEARIFSKTSPPLPKQYRLVYQDVAPPPKASLQTKGYLIYAKKTHASKKITFHFASRKSLEINYNTCSTKVTKAKRKIKDDLLGFFSAVTK</sequence>
<dbReference type="AlphaFoldDB" id="A0A2T9ZEC2"/>
<gene>
    <name evidence="1" type="ORF">BB560_002593</name>
</gene>
<proteinExistence type="predicted"/>
<dbReference type="EMBL" id="MBFS01000297">
    <property type="protein sequence ID" value="PVV02936.1"/>
    <property type="molecule type" value="Genomic_DNA"/>
</dbReference>
<keyword evidence="2" id="KW-1185">Reference proteome</keyword>
<comment type="caution">
    <text evidence="1">The sequence shown here is derived from an EMBL/GenBank/DDBJ whole genome shotgun (WGS) entry which is preliminary data.</text>
</comment>
<organism evidence="1 2">
    <name type="scientific">Smittium megazygosporum</name>
    <dbReference type="NCBI Taxonomy" id="133381"/>
    <lineage>
        <taxon>Eukaryota</taxon>
        <taxon>Fungi</taxon>
        <taxon>Fungi incertae sedis</taxon>
        <taxon>Zoopagomycota</taxon>
        <taxon>Kickxellomycotina</taxon>
        <taxon>Harpellomycetes</taxon>
        <taxon>Harpellales</taxon>
        <taxon>Legeriomycetaceae</taxon>
        <taxon>Smittium</taxon>
    </lineage>
</organism>
<evidence type="ECO:0000313" key="2">
    <source>
        <dbReference type="Proteomes" id="UP000245609"/>
    </source>
</evidence>
<name>A0A2T9ZEC2_9FUNG</name>
<accession>A0A2T9ZEC2</accession>
<evidence type="ECO:0000313" key="1">
    <source>
        <dbReference type="EMBL" id="PVV02936.1"/>
    </source>
</evidence>